<comment type="caution">
    <text evidence="3">The sequence shown here is derived from an EMBL/GenBank/DDBJ whole genome shotgun (WGS) entry which is preliminary data.</text>
</comment>
<dbReference type="Proteomes" id="UP000285060">
    <property type="component" value="Unassembled WGS sequence"/>
</dbReference>
<feature type="coiled-coil region" evidence="1">
    <location>
        <begin position="382"/>
        <end position="416"/>
    </location>
</feature>
<dbReference type="GO" id="GO:0005764">
    <property type="term" value="C:lysosome"/>
    <property type="evidence" value="ECO:0007669"/>
    <property type="project" value="TreeGrafter"/>
</dbReference>
<evidence type="ECO:0000256" key="1">
    <source>
        <dbReference type="SAM" id="Coils"/>
    </source>
</evidence>
<evidence type="ECO:0000313" key="4">
    <source>
        <dbReference type="Proteomes" id="UP000285060"/>
    </source>
</evidence>
<feature type="coiled-coil region" evidence="1">
    <location>
        <begin position="294"/>
        <end position="328"/>
    </location>
</feature>
<dbReference type="VEuPathDB" id="FungiDB:H310_07951"/>
<evidence type="ECO:0000313" key="3">
    <source>
        <dbReference type="EMBL" id="RHY33974.1"/>
    </source>
</evidence>
<reference evidence="3 4" key="1">
    <citation type="submission" date="2018-08" db="EMBL/GenBank/DDBJ databases">
        <title>Aphanomyces genome sequencing and annotation.</title>
        <authorList>
            <person name="Minardi D."/>
            <person name="Oidtmann B."/>
            <person name="Van Der Giezen M."/>
            <person name="Studholme D.J."/>
        </authorList>
    </citation>
    <scope>NUCLEOTIDE SEQUENCE [LARGE SCALE GENOMIC DNA]</scope>
    <source>
        <strain evidence="3 4">NJM0002</strain>
    </source>
</reference>
<organism evidence="3 4">
    <name type="scientific">Aphanomyces invadans</name>
    <dbReference type="NCBI Taxonomy" id="157072"/>
    <lineage>
        <taxon>Eukaryota</taxon>
        <taxon>Sar</taxon>
        <taxon>Stramenopiles</taxon>
        <taxon>Oomycota</taxon>
        <taxon>Saprolegniomycetes</taxon>
        <taxon>Saprolegniales</taxon>
        <taxon>Verrucalvaceae</taxon>
        <taxon>Aphanomyces</taxon>
    </lineage>
</organism>
<dbReference type="PANTHER" id="PTHR46753:SF2">
    <property type="entry name" value="FYVE AND COILED-COIL DOMAIN-CONTAINING PROTEIN 1"/>
    <property type="match status" value="1"/>
</dbReference>
<feature type="coiled-coil region" evidence="1">
    <location>
        <begin position="449"/>
        <end position="636"/>
    </location>
</feature>
<feature type="region of interest" description="Disordered" evidence="2">
    <location>
        <begin position="1"/>
        <end position="29"/>
    </location>
</feature>
<keyword evidence="1" id="KW-0175">Coiled coil</keyword>
<feature type="coiled-coil region" evidence="1">
    <location>
        <begin position="684"/>
        <end position="781"/>
    </location>
</feature>
<protein>
    <submittedName>
        <fullName evidence="3">Uncharacterized protein</fullName>
    </submittedName>
</protein>
<dbReference type="GO" id="GO:1901098">
    <property type="term" value="P:positive regulation of autophagosome maturation"/>
    <property type="evidence" value="ECO:0007669"/>
    <property type="project" value="TreeGrafter"/>
</dbReference>
<dbReference type="Gene3D" id="1.10.287.1490">
    <property type="match status" value="2"/>
</dbReference>
<proteinExistence type="predicted"/>
<feature type="coiled-coil region" evidence="1">
    <location>
        <begin position="57"/>
        <end position="191"/>
    </location>
</feature>
<accession>A0A418B728</accession>
<dbReference type="GO" id="GO:0072383">
    <property type="term" value="P:plus-end-directed vesicle transport along microtubule"/>
    <property type="evidence" value="ECO:0007669"/>
    <property type="project" value="TreeGrafter"/>
</dbReference>
<keyword evidence="4" id="KW-1185">Reference proteome</keyword>
<gene>
    <name evidence="3" type="ORF">DYB32_001250</name>
</gene>
<dbReference type="PANTHER" id="PTHR46753">
    <property type="entry name" value="FYVE AND COILED-COIL DOMAIN-CONTAINING PROTEIN 1"/>
    <property type="match status" value="1"/>
</dbReference>
<evidence type="ECO:0000256" key="2">
    <source>
        <dbReference type="SAM" id="MobiDB-lite"/>
    </source>
</evidence>
<sequence length="1091" mass="121691">MWSALFGSDESTTPQQDGDEGHQDKVYGAGEEPDAMSMLLGRLTHLLERLGEAEYSKKKWEEQARKFEAANVQLKYELEYSSDAQLRERIDDLTAMNEALKDVKMALEKDIEAKDAVLRTHEEDIARLNDALQAGSLVKEELDNQLEQLKVSSAQDLERLSGSMERQTQHVARLESQYDQLAQEREQQVQSFHATEQDLRGTIDALQLDLARRDEEGIVTLKRFHQSEERFSAELADQKRIEESLRASVALLESQVAAEKSNVIAAEHSAQKIRAELVTKSALESQSQWKEDSLRALTVQVKTVQRELSDALELNLRLSDRNEALEREKHEAVSSSERNQAASATLSHQLHVVQSEYQSHMNAADAALAQERAVVDAKTREIEVLQYSIQDYERSIAEATANVDCLREEIETLHGRTAQLTSEVQAVEHAWTAKYDELLQDWTDTKQLAAERKQQVVDAEDAKDALLEQVHALNQALNDAQRNAATQDEIAQLQAELFHEREQYQANAAVARAEVEHLQQSVAKLQESVAAWEQQANESSAQVELLQQDNRQLNELLAGTEQVKAQLQSTQDALEASEAKAQSYASQLDTLEQRVVNVTAEKNELEALQGQLEQQVATTEAKLAHVEQSIEALRTQHEADMVALTHRLESENKTTVENLMRQVQNSQEFATECEATSLEWEEKCDLLMADLTAVQERLEQAEQAITTAEKAKTSSDEVLASQEASKREVEAELENARIRVSTLESSLTEHKEHVDTLTQQLDHANSSLGELTSALQQVKDELAAATHHAHEKQAGLEKAWKDSQDMLDIVQSQRIELESSLASAHARIEHLETSVHQDSSTVSHLAAENSALQAAVAAEKNALAQLKAAHDSMLQQVQTTATQIEARDAQVAALTAQLEAQAAEFERAKDELRQELAQTKTMLGNVHASAEMASQNLEDHIRELQEQMHSHNNKFEGETEELLEEISSLNGQISELQVQNNVLSARAHRLARDLSQYVKLPADDMALVLNPNTPNLWELLANGMEQLKSDLEIASTYAANLDQMDSFGDGHQDNFNFGGTSQEIVFIDHPTTSPSGLAASQHADGVAAWIQ</sequence>
<feature type="coiled-coil region" evidence="1">
    <location>
        <begin position="849"/>
        <end position="979"/>
    </location>
</feature>
<dbReference type="GO" id="GO:0005770">
    <property type="term" value="C:late endosome"/>
    <property type="evidence" value="ECO:0007669"/>
    <property type="project" value="TreeGrafter"/>
</dbReference>
<dbReference type="GO" id="GO:0005776">
    <property type="term" value="C:autophagosome"/>
    <property type="evidence" value="ECO:0007669"/>
    <property type="project" value="TreeGrafter"/>
</dbReference>
<dbReference type="AlphaFoldDB" id="A0A418B728"/>
<dbReference type="SUPFAM" id="SSF57997">
    <property type="entry name" value="Tropomyosin"/>
    <property type="match status" value="1"/>
</dbReference>
<dbReference type="EMBL" id="QUSY01000049">
    <property type="protein sequence ID" value="RHY33974.1"/>
    <property type="molecule type" value="Genomic_DNA"/>
</dbReference>
<name>A0A418B728_9STRA</name>